<comment type="similarity">
    <text evidence="2">Belongs to the glycosyltransferase 28 family.</text>
</comment>
<feature type="domain" description="Glycosyl transferase family 28 C-terminal" evidence="8">
    <location>
        <begin position="10"/>
        <end position="166"/>
    </location>
</feature>
<dbReference type="GO" id="GO:0005783">
    <property type="term" value="C:endoplasmic reticulum"/>
    <property type="evidence" value="ECO:0007669"/>
    <property type="project" value="UniProtKB-SubCell"/>
</dbReference>
<gene>
    <name evidence="9" type="primary">ALG13</name>
    <name evidence="9" type="ORF">FOL46_009248</name>
</gene>
<evidence type="ECO:0000256" key="1">
    <source>
        <dbReference type="ARBA" id="ARBA00004240"/>
    </source>
</evidence>
<evidence type="ECO:0000256" key="6">
    <source>
        <dbReference type="ARBA" id="ARBA00022679"/>
    </source>
</evidence>
<keyword evidence="6 9" id="KW-0808">Transferase</keyword>
<evidence type="ECO:0000256" key="2">
    <source>
        <dbReference type="ARBA" id="ARBA00006962"/>
    </source>
</evidence>
<evidence type="ECO:0000256" key="4">
    <source>
        <dbReference type="ARBA" id="ARBA00017468"/>
    </source>
</evidence>
<dbReference type="EMBL" id="JABANN010000082">
    <property type="protein sequence ID" value="KAF4672255.1"/>
    <property type="molecule type" value="Genomic_DNA"/>
</dbReference>
<dbReference type="Pfam" id="PF04101">
    <property type="entry name" value="Glyco_tran_28_C"/>
    <property type="match status" value="1"/>
</dbReference>
<dbReference type="Proteomes" id="UP000572268">
    <property type="component" value="Unassembled WGS sequence"/>
</dbReference>
<evidence type="ECO:0000313" key="9">
    <source>
        <dbReference type="EMBL" id="KAF4672255.1"/>
    </source>
</evidence>
<proteinExistence type="inferred from homology"/>
<evidence type="ECO:0000256" key="5">
    <source>
        <dbReference type="ARBA" id="ARBA00022676"/>
    </source>
</evidence>
<dbReference type="InterPro" id="IPR007235">
    <property type="entry name" value="Glyco_trans_28_C"/>
</dbReference>
<dbReference type="InterPro" id="IPR039042">
    <property type="entry name" value="Alg13-like"/>
</dbReference>
<dbReference type="GO" id="GO:0006488">
    <property type="term" value="P:dolichol-linked oligosaccharide biosynthetic process"/>
    <property type="evidence" value="ECO:0007669"/>
    <property type="project" value="InterPro"/>
</dbReference>
<organism evidence="9 10">
    <name type="scientific">Perkinsus olseni</name>
    <name type="common">Perkinsus atlanticus</name>
    <dbReference type="NCBI Taxonomy" id="32597"/>
    <lineage>
        <taxon>Eukaryota</taxon>
        <taxon>Sar</taxon>
        <taxon>Alveolata</taxon>
        <taxon>Perkinsozoa</taxon>
        <taxon>Perkinsea</taxon>
        <taxon>Perkinsida</taxon>
        <taxon>Perkinsidae</taxon>
        <taxon>Perkinsus</taxon>
    </lineage>
</organism>
<dbReference type="GO" id="GO:0004577">
    <property type="term" value="F:N-acetylglucosaminyldiphosphodolichol N-acetylglucosaminyltransferase activity"/>
    <property type="evidence" value="ECO:0007669"/>
    <property type="project" value="UniProtKB-EC"/>
</dbReference>
<evidence type="ECO:0000313" key="10">
    <source>
        <dbReference type="Proteomes" id="UP000572268"/>
    </source>
</evidence>
<evidence type="ECO:0000256" key="3">
    <source>
        <dbReference type="ARBA" id="ARBA00012614"/>
    </source>
</evidence>
<dbReference type="AlphaFoldDB" id="A0A7J6ML74"/>
<name>A0A7J6ML74_PEROL</name>
<accession>A0A7J6ML74</accession>
<dbReference type="EC" id="2.4.1.141" evidence="3"/>
<reference evidence="9 10" key="1">
    <citation type="submission" date="2020-04" db="EMBL/GenBank/DDBJ databases">
        <title>Perkinsus olseni comparative genomics.</title>
        <authorList>
            <person name="Bogema D.R."/>
        </authorList>
    </citation>
    <scope>NUCLEOTIDE SEQUENCE [LARGE SCALE GENOMIC DNA]</scope>
    <source>
        <strain evidence="9">ATCC PRA-31</strain>
    </source>
</reference>
<keyword evidence="7" id="KW-0256">Endoplasmic reticulum</keyword>
<comment type="subcellular location">
    <subcellularLocation>
        <location evidence="1">Endoplasmic reticulum</location>
    </subcellularLocation>
</comment>
<dbReference type="Gene3D" id="3.40.50.2000">
    <property type="entry name" value="Glycogen Phosphorylase B"/>
    <property type="match status" value="1"/>
</dbReference>
<protein>
    <recommendedName>
        <fullName evidence="4">UDP-N-acetylglucosamine transferase subunit ALG13</fullName>
        <ecNumber evidence="3">2.4.1.141</ecNumber>
    </recommendedName>
</protein>
<evidence type="ECO:0000256" key="7">
    <source>
        <dbReference type="ARBA" id="ARBA00022824"/>
    </source>
</evidence>
<evidence type="ECO:0000259" key="8">
    <source>
        <dbReference type="Pfam" id="PF04101"/>
    </source>
</evidence>
<dbReference type="PANTHER" id="PTHR12867:SF6">
    <property type="entry name" value="N-ACETYLGLUCOSAMINYLDIPHOSPHODOLICHOL N-ACETYLGLUCOSAMINYLTRANSFERASE"/>
    <property type="match status" value="1"/>
</dbReference>
<keyword evidence="5 9" id="KW-0328">Glycosyltransferase</keyword>
<comment type="caution">
    <text evidence="9">The sequence shown here is derived from an EMBL/GenBank/DDBJ whole genome shotgun (WGS) entry which is preliminary data.</text>
</comment>
<dbReference type="PANTHER" id="PTHR12867">
    <property type="entry name" value="GLYCOSYL TRANSFERASE-RELATED"/>
    <property type="match status" value="1"/>
</dbReference>
<sequence>MDASSTLQRVFVTVGTTKFDSLVQSVCEPDFLDFLHDKLGTREVVIQYGNSSAGTLKVYEEAKQAAAAAAAAAMDGMAIHGYSLKPEGINDDIQRADLVISHAGAGSIMDTLKVSRERGNERKPILCVVCNKALMGNHQQELANAMRPYALVADGPEELETVLSSLKDSLPKLKVYQKPDGMQRLVDAVWAAIRSRRGITVKDEMGAMKDRYHLSIDVVLWYLTHFKSTPYHC</sequence>